<keyword evidence="2 7" id="KW-0690">Ribosome biogenesis</keyword>
<dbReference type="PANTHER" id="PTHR17039:SF0">
    <property type="entry name" value="U3 SMALL NUCLEOLAR RIBONUCLEOPROTEIN PROTEIN MPP10"/>
    <property type="match status" value="1"/>
</dbReference>
<comment type="function">
    <text evidence="7">Involved in nucleolar processing of pre-18S ribosomal RNA.</text>
</comment>
<evidence type="ECO:0000256" key="1">
    <source>
        <dbReference type="ARBA" id="ARBA00004604"/>
    </source>
</evidence>
<evidence type="ECO:0000256" key="2">
    <source>
        <dbReference type="ARBA" id="ARBA00022517"/>
    </source>
</evidence>
<dbReference type="AlphaFoldDB" id="A0AAN9TT70"/>
<keyword evidence="4 7" id="KW-0539">Nucleus</keyword>
<evidence type="ECO:0000256" key="4">
    <source>
        <dbReference type="ARBA" id="ARBA00023242"/>
    </source>
</evidence>
<protein>
    <recommendedName>
        <fullName evidence="7">U3 small nucleolar ribonucleoprotein protein MPP10</fullName>
    </recommendedName>
</protein>
<gene>
    <name evidence="9" type="ORF">V9T40_014044</name>
</gene>
<evidence type="ECO:0000256" key="5">
    <source>
        <dbReference type="ARBA" id="ARBA00023274"/>
    </source>
</evidence>
<organism evidence="9 10">
    <name type="scientific">Parthenolecanium corni</name>
    <dbReference type="NCBI Taxonomy" id="536013"/>
    <lineage>
        <taxon>Eukaryota</taxon>
        <taxon>Metazoa</taxon>
        <taxon>Ecdysozoa</taxon>
        <taxon>Arthropoda</taxon>
        <taxon>Hexapoda</taxon>
        <taxon>Insecta</taxon>
        <taxon>Pterygota</taxon>
        <taxon>Neoptera</taxon>
        <taxon>Paraneoptera</taxon>
        <taxon>Hemiptera</taxon>
        <taxon>Sternorrhyncha</taxon>
        <taxon>Coccoidea</taxon>
        <taxon>Coccidae</taxon>
        <taxon>Parthenolecanium</taxon>
    </lineage>
</organism>
<evidence type="ECO:0000256" key="8">
    <source>
        <dbReference type="SAM" id="MobiDB-lite"/>
    </source>
</evidence>
<comment type="caution">
    <text evidence="9">The sequence shown here is derived from an EMBL/GenBank/DDBJ whole genome shotgun (WGS) entry which is preliminary data.</text>
</comment>
<keyword evidence="5 7" id="KW-0687">Ribonucleoprotein</keyword>
<dbReference type="GO" id="GO:0006364">
    <property type="term" value="P:rRNA processing"/>
    <property type="evidence" value="ECO:0007669"/>
    <property type="project" value="UniProtKB-KW"/>
</dbReference>
<evidence type="ECO:0000256" key="3">
    <source>
        <dbReference type="ARBA" id="ARBA00022552"/>
    </source>
</evidence>
<evidence type="ECO:0000256" key="7">
    <source>
        <dbReference type="PIRNR" id="PIRNR017300"/>
    </source>
</evidence>
<feature type="compositionally biased region" description="Basic residues" evidence="8">
    <location>
        <begin position="444"/>
        <end position="461"/>
    </location>
</feature>
<dbReference type="EMBL" id="JBBCAQ010000033">
    <property type="protein sequence ID" value="KAK7582599.1"/>
    <property type="molecule type" value="Genomic_DNA"/>
</dbReference>
<feature type="region of interest" description="Disordered" evidence="8">
    <location>
        <begin position="499"/>
        <end position="546"/>
    </location>
</feature>
<comment type="subcellular location">
    <subcellularLocation>
        <location evidence="1 7">Nucleus</location>
        <location evidence="1 7">Nucleolus</location>
    </subcellularLocation>
</comment>
<feature type="region of interest" description="Disordered" evidence="8">
    <location>
        <begin position="135"/>
        <end position="223"/>
    </location>
</feature>
<keyword evidence="3 7" id="KW-0698">rRNA processing</keyword>
<dbReference type="PIRSF" id="PIRSF017300">
    <property type="entry name" value="snoRNP_Mpp10"/>
    <property type="match status" value="1"/>
</dbReference>
<name>A0AAN9TT70_9HEMI</name>
<dbReference type="GO" id="GO:0034457">
    <property type="term" value="C:Mpp10 complex"/>
    <property type="evidence" value="ECO:0007669"/>
    <property type="project" value="UniProtKB-UniRule"/>
</dbReference>
<feature type="compositionally biased region" description="Acidic residues" evidence="8">
    <location>
        <begin position="180"/>
        <end position="192"/>
    </location>
</feature>
<dbReference type="PANTHER" id="PTHR17039">
    <property type="entry name" value="U3 SMALL NUCLEOLAR RIBONUCLEOPROTEIN PROTEIN MPP10"/>
    <property type="match status" value="1"/>
</dbReference>
<feature type="region of interest" description="Disordered" evidence="8">
    <location>
        <begin position="435"/>
        <end position="483"/>
    </location>
</feature>
<dbReference type="GO" id="GO:0032040">
    <property type="term" value="C:small-subunit processome"/>
    <property type="evidence" value="ECO:0007669"/>
    <property type="project" value="TreeGrafter"/>
</dbReference>
<dbReference type="InterPro" id="IPR012173">
    <property type="entry name" value="Mpp10"/>
</dbReference>
<evidence type="ECO:0000313" key="10">
    <source>
        <dbReference type="Proteomes" id="UP001367676"/>
    </source>
</evidence>
<evidence type="ECO:0000256" key="6">
    <source>
        <dbReference type="ARBA" id="ARBA00029455"/>
    </source>
</evidence>
<accession>A0AAN9TT70</accession>
<feature type="compositionally biased region" description="Basic and acidic residues" evidence="8">
    <location>
        <begin position="535"/>
        <end position="546"/>
    </location>
</feature>
<feature type="compositionally biased region" description="Acidic residues" evidence="8">
    <location>
        <begin position="145"/>
        <end position="172"/>
    </location>
</feature>
<reference evidence="9 10" key="1">
    <citation type="submission" date="2024-03" db="EMBL/GenBank/DDBJ databases">
        <title>Adaptation during the transition from Ophiocordyceps entomopathogen to insect associate is accompanied by gene loss and intensified selection.</title>
        <authorList>
            <person name="Ward C.M."/>
            <person name="Onetto C.A."/>
            <person name="Borneman A.R."/>
        </authorList>
    </citation>
    <scope>NUCLEOTIDE SEQUENCE [LARGE SCALE GENOMIC DNA]</scope>
    <source>
        <strain evidence="9">AWRI1</strain>
        <tissue evidence="9">Single Adult Female</tissue>
    </source>
</reference>
<dbReference type="GO" id="GO:0005732">
    <property type="term" value="C:sno(s)RNA-containing ribonucleoprotein complex"/>
    <property type="evidence" value="ECO:0007669"/>
    <property type="project" value="UniProtKB-UniRule"/>
</dbReference>
<sequence length="546" mass="62879">MLSLNTNAVRKLREQFQEYTEDPTQFLTNQPGLQEKFKILLKQCYNNSKLLEDRSEAPTFTLPKLLVENFDAEQIWQQVELQNTFVCNKLDEEIETLTSNLQSFPVLSNNEGRKDQEIHVNDALGDTAKEKVTKNVRFTLPSVMADDDSEKNEDSEDEGNENEDSESEDNENEDLKFDNSDQDDDEDGDSVENDGINKDLMVPKKKLNSEDSDDDDDSKLIKSSFEERQQRLKQHVEKLEEDLLAEKPWHLKGEITAKTRPEDSLLSQVLEFDVGSRPAPIITEEAALKLEDVIKNRIINKVWDDVERKVKPVDTPREFKKKLVLDQEKSKLSLAQVYEQDYLKQREAVTSDNKNKEEEPKEHKQLRVLLNSLFRKLDALSNYHYTPLPSIPEPKIVTNLAAVTLEEAVPDATSTATLLAPEEVLGKIKGDFVGKEERTATDKKRARRKKKLRQKSKHKEIKSKENELNKLNPRSKSNFAKEKVKKDLERLLKDKSISHFQEDISGKSSKSSQQFFARLQDTVSGEGNSRKRKRENINIDPKKVKL</sequence>
<comment type="similarity">
    <text evidence="6 7">Belongs to the MPP10 family.</text>
</comment>
<proteinExistence type="inferred from homology"/>
<dbReference type="Pfam" id="PF04006">
    <property type="entry name" value="Mpp10"/>
    <property type="match status" value="1"/>
</dbReference>
<keyword evidence="10" id="KW-1185">Reference proteome</keyword>
<evidence type="ECO:0000313" key="9">
    <source>
        <dbReference type="EMBL" id="KAK7582599.1"/>
    </source>
</evidence>
<feature type="compositionally biased region" description="Low complexity" evidence="8">
    <location>
        <begin position="507"/>
        <end position="516"/>
    </location>
</feature>
<dbReference type="Proteomes" id="UP001367676">
    <property type="component" value="Unassembled WGS sequence"/>
</dbReference>